<dbReference type="AlphaFoldDB" id="A0A7S3VBH8"/>
<feature type="signal peptide" evidence="1">
    <location>
        <begin position="1"/>
        <end position="21"/>
    </location>
</feature>
<feature type="chain" id="PRO_5031304517" description="Subtilisin" evidence="1">
    <location>
        <begin position="22"/>
        <end position="197"/>
    </location>
</feature>
<proteinExistence type="predicted"/>
<gene>
    <name evidence="2" type="ORF">CDEB00056_LOCUS14254</name>
</gene>
<name>A0A7S3VBH8_9STRA</name>
<protein>
    <recommendedName>
        <fullName evidence="3">Subtilisin</fullName>
    </recommendedName>
</protein>
<organism evidence="2">
    <name type="scientific">Chaetoceros debilis</name>
    <dbReference type="NCBI Taxonomy" id="122233"/>
    <lineage>
        <taxon>Eukaryota</taxon>
        <taxon>Sar</taxon>
        <taxon>Stramenopiles</taxon>
        <taxon>Ochrophyta</taxon>
        <taxon>Bacillariophyta</taxon>
        <taxon>Coscinodiscophyceae</taxon>
        <taxon>Chaetocerotophycidae</taxon>
        <taxon>Chaetocerotales</taxon>
        <taxon>Chaetocerotaceae</taxon>
        <taxon>Chaetoceros</taxon>
    </lineage>
</organism>
<evidence type="ECO:0000313" key="2">
    <source>
        <dbReference type="EMBL" id="CAE0469401.1"/>
    </source>
</evidence>
<sequence length="197" mass="22015">MKVLLTASILAFLSIAAPAVGINPALLATRLSAEEKKSGYKQELFFKKAQHRRLEDYYYDEELQELAFMSTSCYLTTELTHGLMSQDERFDERFDESFDEDYYYNYNYDMEVYGSLCNSAGGQTLAVTIATSGAECDLPSTFDGFYCLGATCDQEDIEGFEGYASATGMYLHPHEEHLETCISEISAVSDGEGDLSQ</sequence>
<dbReference type="EMBL" id="HBIO01018562">
    <property type="protein sequence ID" value="CAE0469401.1"/>
    <property type="molecule type" value="Transcribed_RNA"/>
</dbReference>
<evidence type="ECO:0000256" key="1">
    <source>
        <dbReference type="SAM" id="SignalP"/>
    </source>
</evidence>
<accession>A0A7S3VBH8</accession>
<reference evidence="2" key="1">
    <citation type="submission" date="2021-01" db="EMBL/GenBank/DDBJ databases">
        <authorList>
            <person name="Corre E."/>
            <person name="Pelletier E."/>
            <person name="Niang G."/>
            <person name="Scheremetjew M."/>
            <person name="Finn R."/>
            <person name="Kale V."/>
            <person name="Holt S."/>
            <person name="Cochrane G."/>
            <person name="Meng A."/>
            <person name="Brown T."/>
            <person name="Cohen L."/>
        </authorList>
    </citation>
    <scope>NUCLEOTIDE SEQUENCE</scope>
    <source>
        <strain evidence="2">MM31A-1</strain>
    </source>
</reference>
<evidence type="ECO:0008006" key="3">
    <source>
        <dbReference type="Google" id="ProtNLM"/>
    </source>
</evidence>
<keyword evidence="1" id="KW-0732">Signal</keyword>